<reference evidence="2" key="2">
    <citation type="submission" date="2020-07" db="EMBL/GenBank/DDBJ databases">
        <authorList>
            <person name="Vera ALvarez R."/>
            <person name="Arias-Moreno D.M."/>
            <person name="Jimenez-Jacinto V."/>
            <person name="Jimenez-Bremont J.F."/>
            <person name="Swaminathan K."/>
            <person name="Moose S.P."/>
            <person name="Guerrero-Gonzalez M.L."/>
            <person name="Marino-Ramirez L."/>
            <person name="Landsman D."/>
            <person name="Rodriguez-Kessler M."/>
            <person name="Delgado-Sanchez P."/>
        </authorList>
    </citation>
    <scope>NUCLEOTIDE SEQUENCE</scope>
    <source>
        <tissue evidence="2">Cladode</tissue>
    </source>
</reference>
<dbReference type="EMBL" id="GISG01182188">
    <property type="protein sequence ID" value="MBA4654137.1"/>
    <property type="molecule type" value="Transcribed_RNA"/>
</dbReference>
<feature type="compositionally biased region" description="Polar residues" evidence="1">
    <location>
        <begin position="1"/>
        <end position="18"/>
    </location>
</feature>
<proteinExistence type="predicted"/>
<feature type="region of interest" description="Disordered" evidence="1">
    <location>
        <begin position="1"/>
        <end position="103"/>
    </location>
</feature>
<organism evidence="2">
    <name type="scientific">Opuntia streptacantha</name>
    <name type="common">Prickly pear cactus</name>
    <name type="synonym">Opuntia cardona</name>
    <dbReference type="NCBI Taxonomy" id="393608"/>
    <lineage>
        <taxon>Eukaryota</taxon>
        <taxon>Viridiplantae</taxon>
        <taxon>Streptophyta</taxon>
        <taxon>Embryophyta</taxon>
        <taxon>Tracheophyta</taxon>
        <taxon>Spermatophyta</taxon>
        <taxon>Magnoliopsida</taxon>
        <taxon>eudicotyledons</taxon>
        <taxon>Gunneridae</taxon>
        <taxon>Pentapetalae</taxon>
        <taxon>Caryophyllales</taxon>
        <taxon>Cactineae</taxon>
        <taxon>Cactaceae</taxon>
        <taxon>Opuntioideae</taxon>
        <taxon>Opuntia</taxon>
    </lineage>
</organism>
<dbReference type="EMBL" id="GISG01182189">
    <property type="protein sequence ID" value="MBA4654138.1"/>
    <property type="molecule type" value="Transcribed_RNA"/>
</dbReference>
<feature type="compositionally biased region" description="Basic residues" evidence="1">
    <location>
        <begin position="75"/>
        <end position="88"/>
    </location>
</feature>
<evidence type="ECO:0000256" key="1">
    <source>
        <dbReference type="SAM" id="MobiDB-lite"/>
    </source>
</evidence>
<sequence>MCSTTVKHTASELRSTPKQGHREERGNQPAKFQILQPQKRKKKQSMETKTTDSNAVTTDQSKSSMTTEKLIAGAGHRRRVCGSHHHRRPYEGMLEPGHVVGVR</sequence>
<reference evidence="2" key="1">
    <citation type="journal article" date="2013" name="J. Plant Res.">
        <title>Effect of fungi and light on seed germination of three Opuntia species from semiarid lands of central Mexico.</title>
        <authorList>
            <person name="Delgado-Sanchez P."/>
            <person name="Jimenez-Bremont J.F."/>
            <person name="Guerrero-Gonzalez Mde L."/>
            <person name="Flores J."/>
        </authorList>
    </citation>
    <scope>NUCLEOTIDE SEQUENCE</scope>
    <source>
        <tissue evidence="2">Cladode</tissue>
    </source>
</reference>
<name>A0A7C8ZXJ1_OPUST</name>
<feature type="compositionally biased region" description="Polar residues" evidence="1">
    <location>
        <begin position="51"/>
        <end position="67"/>
    </location>
</feature>
<evidence type="ECO:0000313" key="2">
    <source>
        <dbReference type="EMBL" id="MBA4654138.1"/>
    </source>
</evidence>
<accession>A0A7C8ZXJ1</accession>
<dbReference type="AlphaFoldDB" id="A0A7C8ZXJ1"/>
<protein>
    <submittedName>
        <fullName evidence="2">Uncharacterized protein</fullName>
    </submittedName>
</protein>